<evidence type="ECO:0000259" key="3">
    <source>
        <dbReference type="PROSITE" id="PS50238"/>
    </source>
</evidence>
<dbReference type="EMBL" id="LXWW01000057">
    <property type="protein sequence ID" value="OAO16848.1"/>
    <property type="molecule type" value="Genomic_DNA"/>
</dbReference>
<evidence type="ECO:0000259" key="4">
    <source>
        <dbReference type="PROSITE" id="PS51016"/>
    </source>
</evidence>
<dbReference type="InterPro" id="IPR038185">
    <property type="entry name" value="MyTH4_dom_sf"/>
</dbReference>
<dbReference type="SMART" id="SM00324">
    <property type="entry name" value="RhoGAP"/>
    <property type="match status" value="1"/>
</dbReference>
<dbReference type="InterPro" id="IPR019748">
    <property type="entry name" value="FERM_central"/>
</dbReference>
<dbReference type="GO" id="GO:0007165">
    <property type="term" value="P:signal transduction"/>
    <property type="evidence" value="ECO:0007669"/>
    <property type="project" value="InterPro"/>
</dbReference>
<comment type="caution">
    <text evidence="5">The sequence shown here is derived from an EMBL/GenBank/DDBJ whole genome shotgun (WGS) entry which is preliminary data.</text>
</comment>
<dbReference type="GO" id="GO:0005737">
    <property type="term" value="C:cytoplasm"/>
    <property type="evidence" value="ECO:0007669"/>
    <property type="project" value="TreeGrafter"/>
</dbReference>
<dbReference type="InterPro" id="IPR008936">
    <property type="entry name" value="Rho_GTPase_activation_prot"/>
</dbReference>
<evidence type="ECO:0000256" key="1">
    <source>
        <dbReference type="SAM" id="MobiDB-lite"/>
    </source>
</evidence>
<dbReference type="PROSITE" id="PS51016">
    <property type="entry name" value="MYTH4"/>
    <property type="match status" value="1"/>
</dbReference>
<protein>
    <submittedName>
        <fullName evidence="5">Uncharacterized protein</fullName>
    </submittedName>
</protein>
<evidence type="ECO:0000259" key="2">
    <source>
        <dbReference type="PROSITE" id="PS50057"/>
    </source>
</evidence>
<dbReference type="Pfam" id="PF00620">
    <property type="entry name" value="RhoGAP"/>
    <property type="match status" value="1"/>
</dbReference>
<dbReference type="Gene3D" id="1.10.555.10">
    <property type="entry name" value="Rho GTPase activation protein"/>
    <property type="match status" value="1"/>
</dbReference>
<dbReference type="InterPro" id="IPR000857">
    <property type="entry name" value="MyTH4_dom"/>
</dbReference>
<dbReference type="Pfam" id="PF00784">
    <property type="entry name" value="MyTH4"/>
    <property type="match status" value="1"/>
</dbReference>
<dbReference type="SUPFAM" id="SSF47031">
    <property type="entry name" value="Second domain of FERM"/>
    <property type="match status" value="1"/>
</dbReference>
<evidence type="ECO:0000313" key="6">
    <source>
        <dbReference type="Proteomes" id="UP000078348"/>
    </source>
</evidence>
<dbReference type="PROSITE" id="PS50238">
    <property type="entry name" value="RHOGAP"/>
    <property type="match status" value="1"/>
</dbReference>
<organism evidence="5 6">
    <name type="scientific">Blastocystis sp. subtype 1 (strain ATCC 50177 / NandII)</name>
    <dbReference type="NCBI Taxonomy" id="478820"/>
    <lineage>
        <taxon>Eukaryota</taxon>
        <taxon>Sar</taxon>
        <taxon>Stramenopiles</taxon>
        <taxon>Bigyra</taxon>
        <taxon>Opalozoa</taxon>
        <taxon>Opalinata</taxon>
        <taxon>Blastocystidae</taxon>
        <taxon>Blastocystis</taxon>
    </lineage>
</organism>
<dbReference type="Gene3D" id="1.25.40.530">
    <property type="entry name" value="MyTH4 domain"/>
    <property type="match status" value="1"/>
</dbReference>
<feature type="domain" description="FERM" evidence="2">
    <location>
        <begin position="1"/>
        <end position="240"/>
    </location>
</feature>
<accession>A0A196SII2</accession>
<feature type="domain" description="Rho-GAP" evidence="3">
    <location>
        <begin position="822"/>
        <end position="1027"/>
    </location>
</feature>
<dbReference type="PANTHER" id="PTHR45876:SF8">
    <property type="entry name" value="FI04035P"/>
    <property type="match status" value="1"/>
</dbReference>
<dbReference type="PANTHER" id="PTHR45876">
    <property type="entry name" value="FI04035P"/>
    <property type="match status" value="1"/>
</dbReference>
<dbReference type="InterPro" id="IPR000299">
    <property type="entry name" value="FERM_domain"/>
</dbReference>
<keyword evidence="6" id="KW-1185">Reference proteome</keyword>
<proteinExistence type="predicted"/>
<reference evidence="5 6" key="1">
    <citation type="submission" date="2016-05" db="EMBL/GenBank/DDBJ databases">
        <title>Nuclear genome of Blastocystis sp. subtype 1 NandII.</title>
        <authorList>
            <person name="Gentekaki E."/>
            <person name="Curtis B."/>
            <person name="Stairs C."/>
            <person name="Eme L."/>
            <person name="Herman E."/>
            <person name="Klimes V."/>
            <person name="Arias M.C."/>
            <person name="Elias M."/>
            <person name="Hilliou F."/>
            <person name="Klute M."/>
            <person name="Malik S.-B."/>
            <person name="Pightling A."/>
            <person name="Rachubinski R."/>
            <person name="Salas D."/>
            <person name="Schlacht A."/>
            <person name="Suga H."/>
            <person name="Archibald J."/>
            <person name="Ball S.G."/>
            <person name="Clark G."/>
            <person name="Dacks J."/>
            <person name="Van Der Giezen M."/>
            <person name="Tsaousis A."/>
            <person name="Roger A."/>
        </authorList>
    </citation>
    <scope>NUCLEOTIDE SEQUENCE [LARGE SCALE GENOMIC DNA]</scope>
    <source>
        <strain evidence="6">ATCC 50177 / NandII</strain>
    </source>
</reference>
<dbReference type="InterPro" id="IPR000198">
    <property type="entry name" value="RhoGAP_dom"/>
</dbReference>
<feature type="region of interest" description="Disordered" evidence="1">
    <location>
        <begin position="304"/>
        <end position="349"/>
    </location>
</feature>
<dbReference type="AlphaFoldDB" id="A0A196SII2"/>
<dbReference type="GO" id="GO:0005856">
    <property type="term" value="C:cytoskeleton"/>
    <property type="evidence" value="ECO:0007669"/>
    <property type="project" value="InterPro"/>
</dbReference>
<feature type="domain" description="MyTH4" evidence="4">
    <location>
        <begin position="408"/>
        <end position="569"/>
    </location>
</feature>
<dbReference type="Proteomes" id="UP000078348">
    <property type="component" value="Unassembled WGS sequence"/>
</dbReference>
<dbReference type="SUPFAM" id="SSF48350">
    <property type="entry name" value="GTPase activation domain, GAP"/>
    <property type="match status" value="1"/>
</dbReference>
<dbReference type="GO" id="GO:0005096">
    <property type="term" value="F:GTPase activator activity"/>
    <property type="evidence" value="ECO:0007669"/>
    <property type="project" value="TreeGrafter"/>
</dbReference>
<gene>
    <name evidence="5" type="ORF">AV274_1437</name>
</gene>
<dbReference type="OrthoDB" id="6108017at2759"/>
<dbReference type="CDD" id="cd14473">
    <property type="entry name" value="FERM_B-lobe"/>
    <property type="match status" value="1"/>
</dbReference>
<dbReference type="InterPro" id="IPR035963">
    <property type="entry name" value="FERM_2"/>
</dbReference>
<dbReference type="Pfam" id="PF00373">
    <property type="entry name" value="FERM_M"/>
    <property type="match status" value="1"/>
</dbReference>
<evidence type="ECO:0000313" key="5">
    <source>
        <dbReference type="EMBL" id="OAO16848.1"/>
    </source>
</evidence>
<sequence>MIKEGSRITDRMVSLASDESIALAVAYYLPFSLFNQAAIEFFNDQAVHDLPAGRYFRADEDYFVCISLVLQKKMQDYIGDNRLLCDEIRSLLPPHLRVPSKRLVSEAEVLQLYSKLHGFTAQECMLSLLEYMRAWDDYGVTHFYCDQLLPEDHPRMILGVSPKGIHMGSFDNHVGVNAYTTLYPYSAIVAWGTAPGVFSFYLATRPNQTKYSFSLKHADDWYYQALNYAINRKKHSSHSASSPSLQLLENAIESLRISPKSVSCFIPLRLRDLPILRRTDHSCKPFFVIQDEWREFQAINPLANPKEKRESRSSVSLPKQSHHINHQRTVTSSKLLPAKSSETPAKSYETPIKPLSSISPVVPTPTRGHRYIPDLEDYDFFDYANLYFHREKTRFFHHSSVAELGSFSAKIPVHSLQYVDRSRVPDVLEMERWVLAILGYYKDDISESDADEVRLQCILFKLCSMREVVDEIVCYLVKQSVDCPDALCELKLYEVLFVVVNCLHPSDHLFNYLVSYLHGKVYDEDEVSGIALHTLFVLLDDAFTPVDLIDLNVRCRQALASLLAIESQHLVPHLVGASVAQALLLEKAASIFTAHGIALRTPGTFDAAPSPCKNEYFIDGKQLVNHLLNGVTVSVRYDESKALKEKVLWVSPTLTRLCWETRRTNRVRFIPVQSIDEVVLTTTEEYQEIKIVTRYNFVDMAQITGVSSGTHHTLTLVLNSVPETRKLHFFILGLCRWVNENSCVFSQEVAELDEEHRLLFDSILFTHAVPSACQTVVSKRQLRLVNALCTEVTQQLLPEDEEAKEVTQQLLPEDEEAKEAKDALTGAFEGRVPRVLLGLVRRLTSLKAYDQMGTFREGGKVGQRDAFLEQIDGGEYEAIEMMDNSQLVSSVFKRLFFCMEEPLVPFALYDQAVLAAAMDQEAASAAATNAANTTGNTTATVSGSNACKKVREAMPECNGAVFEMLLEMFATYLEHPGNGLDAHGFAVCIAPSLLRCKEIKDYDVMKRESDQVVKFVQLQLEQTCAGHLYRKELFE</sequence>
<name>A0A196SII2_BLAHN</name>
<feature type="compositionally biased region" description="Polar residues" evidence="1">
    <location>
        <begin position="327"/>
        <end position="344"/>
    </location>
</feature>
<dbReference type="PROSITE" id="PS50057">
    <property type="entry name" value="FERM_3"/>
    <property type="match status" value="1"/>
</dbReference>